<reference evidence="6 7" key="1">
    <citation type="submission" date="2019-09" db="EMBL/GenBank/DDBJ databases">
        <title>The hologenome of the rock-dwelling lichen Lasallia pustulata.</title>
        <authorList>
            <person name="Greshake Tzovaras B."/>
            <person name="Segers F."/>
            <person name="Bicker A."/>
            <person name="Dal Grande F."/>
            <person name="Otte J."/>
            <person name="Hankeln T."/>
            <person name="Schmitt I."/>
            <person name="Ebersberger I."/>
        </authorList>
    </citation>
    <scope>NUCLEOTIDE SEQUENCE [LARGE SCALE GENOMIC DNA]</scope>
    <source>
        <strain evidence="6">A1-1</strain>
    </source>
</reference>
<sequence length="112" mass="12878">MVYLPPPARIHFRIHTRESPAHRAAFDVTCMETAQVHKAILRSVAARPWPYDLGFLLDMLASYTDVKERPCRDCGRLLDNRAMFPVVRRRIKTKTEAGELETTWEALHEGCA</sequence>
<evidence type="ECO:0000256" key="1">
    <source>
        <dbReference type="ARBA" id="ARBA00004123"/>
    </source>
</evidence>
<dbReference type="InterPro" id="IPR021627">
    <property type="entry name" value="Mediator_Med27"/>
</dbReference>
<keyword evidence="4" id="KW-0804">Transcription</keyword>
<keyword evidence="3" id="KW-0805">Transcription regulation</keyword>
<evidence type="ECO:0000313" key="6">
    <source>
        <dbReference type="EMBL" id="KAA6412692.1"/>
    </source>
</evidence>
<organism evidence="6 7">
    <name type="scientific">Lasallia pustulata</name>
    <dbReference type="NCBI Taxonomy" id="136370"/>
    <lineage>
        <taxon>Eukaryota</taxon>
        <taxon>Fungi</taxon>
        <taxon>Dikarya</taxon>
        <taxon>Ascomycota</taxon>
        <taxon>Pezizomycotina</taxon>
        <taxon>Lecanoromycetes</taxon>
        <taxon>OSLEUM clade</taxon>
        <taxon>Umbilicariomycetidae</taxon>
        <taxon>Umbilicariales</taxon>
        <taxon>Umbilicariaceae</taxon>
        <taxon>Lasallia</taxon>
    </lineage>
</organism>
<dbReference type="Proteomes" id="UP000324767">
    <property type="component" value="Unassembled WGS sequence"/>
</dbReference>
<name>A0A5M8PUI8_9LECA</name>
<comment type="similarity">
    <text evidence="2">Belongs to the Mediator complex subunit 27 family.</text>
</comment>
<gene>
    <name evidence="6" type="ORF">FRX48_03684</name>
</gene>
<protein>
    <submittedName>
        <fullName evidence="6">Uncharacterized protein</fullName>
    </submittedName>
</protein>
<keyword evidence="5" id="KW-0539">Nucleus</keyword>
<evidence type="ECO:0000313" key="7">
    <source>
        <dbReference type="Proteomes" id="UP000324767"/>
    </source>
</evidence>
<evidence type="ECO:0000256" key="4">
    <source>
        <dbReference type="ARBA" id="ARBA00023163"/>
    </source>
</evidence>
<accession>A0A5M8PUI8</accession>
<comment type="subcellular location">
    <subcellularLocation>
        <location evidence="1">Nucleus</location>
    </subcellularLocation>
</comment>
<evidence type="ECO:0000256" key="2">
    <source>
        <dbReference type="ARBA" id="ARBA00008048"/>
    </source>
</evidence>
<dbReference type="Pfam" id="PF11571">
    <property type="entry name" value="Med27"/>
    <property type="match status" value="1"/>
</dbReference>
<evidence type="ECO:0000256" key="5">
    <source>
        <dbReference type="ARBA" id="ARBA00023242"/>
    </source>
</evidence>
<proteinExistence type="inferred from homology"/>
<comment type="caution">
    <text evidence="6">The sequence shown here is derived from an EMBL/GenBank/DDBJ whole genome shotgun (WGS) entry which is preliminary data.</text>
</comment>
<dbReference type="AlphaFoldDB" id="A0A5M8PUI8"/>
<dbReference type="EMBL" id="VXIT01000005">
    <property type="protein sequence ID" value="KAA6412692.1"/>
    <property type="molecule type" value="Genomic_DNA"/>
</dbReference>
<dbReference type="GO" id="GO:0016592">
    <property type="term" value="C:mediator complex"/>
    <property type="evidence" value="ECO:0007669"/>
    <property type="project" value="InterPro"/>
</dbReference>
<evidence type="ECO:0000256" key="3">
    <source>
        <dbReference type="ARBA" id="ARBA00023015"/>
    </source>
</evidence>
<dbReference type="OrthoDB" id="5326237at2759"/>